<name>A0ABV9U199_9ACTN</name>
<dbReference type="Proteomes" id="UP001595872">
    <property type="component" value="Unassembled WGS sequence"/>
</dbReference>
<reference evidence="3" key="1">
    <citation type="journal article" date="2019" name="Int. J. Syst. Evol. Microbiol.">
        <title>The Global Catalogue of Microorganisms (GCM) 10K type strain sequencing project: providing services to taxonomists for standard genome sequencing and annotation.</title>
        <authorList>
            <consortium name="The Broad Institute Genomics Platform"/>
            <consortium name="The Broad Institute Genome Sequencing Center for Infectious Disease"/>
            <person name="Wu L."/>
            <person name="Ma J."/>
        </authorList>
    </citation>
    <scope>NUCLEOTIDE SEQUENCE [LARGE SCALE GENOMIC DNA]</scope>
    <source>
        <strain evidence="3">KLKA75</strain>
    </source>
</reference>
<comment type="caution">
    <text evidence="2">The sequence shown here is derived from an EMBL/GenBank/DDBJ whole genome shotgun (WGS) entry which is preliminary data.</text>
</comment>
<feature type="domain" description="DUF6760" evidence="1">
    <location>
        <begin position="3"/>
        <end position="52"/>
    </location>
</feature>
<gene>
    <name evidence="2" type="ORF">ACFPCY_20055</name>
</gene>
<evidence type="ECO:0000259" key="1">
    <source>
        <dbReference type="Pfam" id="PF20546"/>
    </source>
</evidence>
<evidence type="ECO:0000313" key="3">
    <source>
        <dbReference type="Proteomes" id="UP001595872"/>
    </source>
</evidence>
<dbReference type="Pfam" id="PF20546">
    <property type="entry name" value="DUF6760"/>
    <property type="match status" value="1"/>
</dbReference>
<evidence type="ECO:0000313" key="2">
    <source>
        <dbReference type="EMBL" id="MFC4909628.1"/>
    </source>
</evidence>
<protein>
    <submittedName>
        <fullName evidence="2">DUF6760 family protein</fullName>
    </submittedName>
</protein>
<accession>A0ABV9U199</accession>
<dbReference type="InterPro" id="IPR046648">
    <property type="entry name" value="DUF6760"/>
</dbReference>
<keyword evidence="3" id="KW-1185">Reference proteome</keyword>
<sequence>MTYAPDRLHEEVAYIAYHFHWSRAEILDLEHLDRRRYLSHIVGFVNRANAAAQADG</sequence>
<dbReference type="RefSeq" id="WP_378257277.1">
    <property type="nucleotide sequence ID" value="NZ_JBHSIT010000005.1"/>
</dbReference>
<dbReference type="EMBL" id="JBHSIT010000005">
    <property type="protein sequence ID" value="MFC4909628.1"/>
    <property type="molecule type" value="Genomic_DNA"/>
</dbReference>
<organism evidence="2 3">
    <name type="scientific">Actinomadura gamaensis</name>
    <dbReference type="NCBI Taxonomy" id="1763541"/>
    <lineage>
        <taxon>Bacteria</taxon>
        <taxon>Bacillati</taxon>
        <taxon>Actinomycetota</taxon>
        <taxon>Actinomycetes</taxon>
        <taxon>Streptosporangiales</taxon>
        <taxon>Thermomonosporaceae</taxon>
        <taxon>Actinomadura</taxon>
    </lineage>
</organism>
<proteinExistence type="predicted"/>